<dbReference type="PANTHER" id="PTHR35176:SF1">
    <property type="entry name" value="F420H(2)-DEPENDENT BILIVERDIN REDUCTASE"/>
    <property type="match status" value="1"/>
</dbReference>
<feature type="domain" description="Pyridoxamine 5'-phosphate oxidase N-terminal" evidence="2">
    <location>
        <begin position="5"/>
        <end position="118"/>
    </location>
</feature>
<dbReference type="Gene3D" id="2.30.110.10">
    <property type="entry name" value="Electron Transport, Fmn-binding Protein, Chain A"/>
    <property type="match status" value="1"/>
</dbReference>
<sequence length="130" mass="14109">MLDELGARHLATLATTRANGTTHLVPVGFTYDPSTKTARVTTSVTSVKVRNIENAEMAGGSARASICQLNGPSWLTLEGTIRLSRDPAEIAEAVRRYAVRYRQPRENPRRIALVMQVDSMMGHVTTAGTA</sequence>
<evidence type="ECO:0000259" key="2">
    <source>
        <dbReference type="Pfam" id="PF01243"/>
    </source>
</evidence>
<dbReference type="GO" id="GO:0070967">
    <property type="term" value="F:coenzyme F420 binding"/>
    <property type="evidence" value="ECO:0007669"/>
    <property type="project" value="TreeGrafter"/>
</dbReference>
<dbReference type="SUPFAM" id="SSF50475">
    <property type="entry name" value="FMN-binding split barrel"/>
    <property type="match status" value="1"/>
</dbReference>
<protein>
    <submittedName>
        <fullName evidence="3">PPOX class probable F420-dependent enzyme</fullName>
    </submittedName>
</protein>
<evidence type="ECO:0000256" key="1">
    <source>
        <dbReference type="ARBA" id="ARBA00023002"/>
    </source>
</evidence>
<dbReference type="Pfam" id="PF01243">
    <property type="entry name" value="PNPOx_N"/>
    <property type="match status" value="1"/>
</dbReference>
<dbReference type="InterPro" id="IPR052019">
    <property type="entry name" value="F420H2_bilvrd_red/Heme_oxyg"/>
</dbReference>
<dbReference type="Proteomes" id="UP000237752">
    <property type="component" value="Unassembled WGS sequence"/>
</dbReference>
<dbReference type="InterPro" id="IPR012349">
    <property type="entry name" value="Split_barrel_FMN-bd"/>
</dbReference>
<dbReference type="GO" id="GO:0016627">
    <property type="term" value="F:oxidoreductase activity, acting on the CH-CH group of donors"/>
    <property type="evidence" value="ECO:0007669"/>
    <property type="project" value="TreeGrafter"/>
</dbReference>
<dbReference type="EMBL" id="PVUE01000008">
    <property type="protein sequence ID" value="PRZ41716.1"/>
    <property type="molecule type" value="Genomic_DNA"/>
</dbReference>
<organism evidence="3 4">
    <name type="scientific">Antricoccus suffuscus</name>
    <dbReference type="NCBI Taxonomy" id="1629062"/>
    <lineage>
        <taxon>Bacteria</taxon>
        <taxon>Bacillati</taxon>
        <taxon>Actinomycetota</taxon>
        <taxon>Actinomycetes</taxon>
        <taxon>Geodermatophilales</taxon>
        <taxon>Antricoccaceae</taxon>
        <taxon>Antricoccus</taxon>
    </lineage>
</organism>
<name>A0A2T0ZZD0_9ACTN</name>
<accession>A0A2T0ZZD0</accession>
<dbReference type="GO" id="GO:0005829">
    <property type="term" value="C:cytosol"/>
    <property type="evidence" value="ECO:0007669"/>
    <property type="project" value="TreeGrafter"/>
</dbReference>
<gene>
    <name evidence="3" type="ORF">CLV47_10875</name>
</gene>
<comment type="caution">
    <text evidence="3">The sequence shown here is derived from an EMBL/GenBank/DDBJ whole genome shotgun (WGS) entry which is preliminary data.</text>
</comment>
<reference evidence="3 4" key="1">
    <citation type="submission" date="2018-03" db="EMBL/GenBank/DDBJ databases">
        <title>Genomic Encyclopedia of Archaeal and Bacterial Type Strains, Phase II (KMG-II): from individual species to whole genera.</title>
        <authorList>
            <person name="Goeker M."/>
        </authorList>
    </citation>
    <scope>NUCLEOTIDE SEQUENCE [LARGE SCALE GENOMIC DNA]</scope>
    <source>
        <strain evidence="3 4">DSM 100065</strain>
    </source>
</reference>
<proteinExistence type="predicted"/>
<keyword evidence="1" id="KW-0560">Oxidoreductase</keyword>
<evidence type="ECO:0000313" key="3">
    <source>
        <dbReference type="EMBL" id="PRZ41716.1"/>
    </source>
</evidence>
<dbReference type="InterPro" id="IPR011576">
    <property type="entry name" value="Pyridox_Oxase_N"/>
</dbReference>
<evidence type="ECO:0000313" key="4">
    <source>
        <dbReference type="Proteomes" id="UP000237752"/>
    </source>
</evidence>
<dbReference type="PANTHER" id="PTHR35176">
    <property type="entry name" value="HEME OXYGENASE HI_0854-RELATED"/>
    <property type="match status" value="1"/>
</dbReference>
<dbReference type="AlphaFoldDB" id="A0A2T0ZZD0"/>
<keyword evidence="4" id="KW-1185">Reference proteome</keyword>